<proteinExistence type="predicted"/>
<protein>
    <submittedName>
        <fullName evidence="2">Helix-turn-helix transcriptional regulator</fullName>
    </submittedName>
</protein>
<evidence type="ECO:0000313" key="2">
    <source>
        <dbReference type="EMBL" id="MDW0111219.1"/>
    </source>
</evidence>
<dbReference type="EMBL" id="JAUBDH010000011">
    <property type="protein sequence ID" value="MDW0111219.1"/>
    <property type="molecule type" value="Genomic_DNA"/>
</dbReference>
<feature type="domain" description="Transcription regulator PadR N-terminal" evidence="1">
    <location>
        <begin position="43"/>
        <end position="110"/>
    </location>
</feature>
<dbReference type="InterPro" id="IPR005149">
    <property type="entry name" value="Tscrpt_reg_PadR_N"/>
</dbReference>
<reference evidence="2 3" key="1">
    <citation type="submission" date="2023-06" db="EMBL/GenBank/DDBJ databases">
        <title>Sporosarcina sp. nov., isolated from Korean traditional fermented seafood 'Jeotgal'.</title>
        <authorList>
            <person name="Yang A.-I."/>
            <person name="Shin N.-R."/>
        </authorList>
    </citation>
    <scope>NUCLEOTIDE SEQUENCE [LARGE SCALE GENOMIC DNA]</scope>
    <source>
        <strain evidence="2 3">KCTC3840</strain>
    </source>
</reference>
<dbReference type="Proteomes" id="UP001280629">
    <property type="component" value="Unassembled WGS sequence"/>
</dbReference>
<sequence>MEERLKNFKKTVDQTLFKKVEFAEEHQQQIHKQMHRSHLTQTILSMLTESKSGMELTRMLHVRGVEQIVDNEGMIYSIIHEAEQQGWLSVRWKSGVKYYRLTKIGRKQVQQDHFYVKQSLKEVIWGGRMHVE</sequence>
<dbReference type="Gene3D" id="1.10.10.10">
    <property type="entry name" value="Winged helix-like DNA-binding domain superfamily/Winged helix DNA-binding domain"/>
    <property type="match status" value="1"/>
</dbReference>
<name>A0ABU4G2M2_9BACL</name>
<dbReference type="SUPFAM" id="SSF46785">
    <property type="entry name" value="Winged helix' DNA-binding domain"/>
    <property type="match status" value="1"/>
</dbReference>
<dbReference type="InterPro" id="IPR036388">
    <property type="entry name" value="WH-like_DNA-bd_sf"/>
</dbReference>
<gene>
    <name evidence="2" type="ORF">QT716_14440</name>
</gene>
<dbReference type="Pfam" id="PF03551">
    <property type="entry name" value="PadR"/>
    <property type="match status" value="1"/>
</dbReference>
<accession>A0ABU4G2M2</accession>
<evidence type="ECO:0000313" key="3">
    <source>
        <dbReference type="Proteomes" id="UP001280629"/>
    </source>
</evidence>
<keyword evidence="3" id="KW-1185">Reference proteome</keyword>
<organism evidence="2 3">
    <name type="scientific">Sporosarcina aquimarina</name>
    <dbReference type="NCBI Taxonomy" id="114975"/>
    <lineage>
        <taxon>Bacteria</taxon>
        <taxon>Bacillati</taxon>
        <taxon>Bacillota</taxon>
        <taxon>Bacilli</taxon>
        <taxon>Bacillales</taxon>
        <taxon>Caryophanaceae</taxon>
        <taxon>Sporosarcina</taxon>
    </lineage>
</organism>
<dbReference type="InterPro" id="IPR036390">
    <property type="entry name" value="WH_DNA-bd_sf"/>
</dbReference>
<evidence type="ECO:0000259" key="1">
    <source>
        <dbReference type="Pfam" id="PF03551"/>
    </source>
</evidence>
<comment type="caution">
    <text evidence="2">The sequence shown here is derived from an EMBL/GenBank/DDBJ whole genome shotgun (WGS) entry which is preliminary data.</text>
</comment>